<evidence type="ECO:0000256" key="1">
    <source>
        <dbReference type="ARBA" id="ARBA00004196"/>
    </source>
</evidence>
<dbReference type="RefSeq" id="WP_146520367.1">
    <property type="nucleotide sequence ID" value="NZ_CP151726.1"/>
</dbReference>
<dbReference type="PANTHER" id="PTHR32347:SF27">
    <property type="entry name" value="RND EFFLUX PUMP MEMBRANE FUSION PROTEIN BARREL-SANDWICH DOMAIN-CONTAINING PROTEIN"/>
    <property type="match status" value="1"/>
</dbReference>
<dbReference type="GO" id="GO:0030313">
    <property type="term" value="C:cell envelope"/>
    <property type="evidence" value="ECO:0007669"/>
    <property type="project" value="UniProtKB-SubCell"/>
</dbReference>
<proteinExistence type="predicted"/>
<sequence>MPANDPSLPSKSPSQHSAGSHAAEETTDNRSDVAPSSERPRVAPMDNLDVLVLNWQSESFAVMAIDEQFFVVESRELASGFKASEPAKLYAGAIISCNEASVRVRDLQEHHIPVRFYIAETHDDLVRCRFAPQSDAVKSELLELRQSLHRLAIDPTGADTDSTELDEVSATPLVATKKVSAKGSSNHPQPERIVSVGKKHRGVKPALVGGALCATCFAIFATAKPAPQTISFRDVSLTSQHVTVKSTAGGRVTELLIRPGDHVEQGQTIAKVQYAVHDEASETLAQQIADGNRDLITMQQRLARLQDASRVARQKAITDQRIAAAELAKLNAIVDEGEAKLRRIAPLIFDGNIGKAEVDEIKASVAKARAEAELQRAVVDQTQLIAQAADDEILVTPEGITPLRELQAQIAQTRADVQRMTVQRTRSINQPLNSIVVATASGTVKSVDVAVGETIGLNESVVVIDQLNTSWATAKLAPESIDAIKIGQAVSVRVADSDVVMAGTIKSLGESVDGEAVPVTVALEEIESVLAGRQLSADTELKITVPVEQPSRWSQWMQSLKSQPEQTS</sequence>
<dbReference type="Proteomes" id="UP000320176">
    <property type="component" value="Unassembled WGS sequence"/>
</dbReference>
<comment type="subcellular location">
    <subcellularLocation>
        <location evidence="1">Cell envelope</location>
    </subcellularLocation>
</comment>
<dbReference type="InterPro" id="IPR050465">
    <property type="entry name" value="UPF0194_transport"/>
</dbReference>
<evidence type="ECO:0000313" key="4">
    <source>
        <dbReference type="EMBL" id="TWU05051.1"/>
    </source>
</evidence>
<name>A0A5C6B0E7_9BACT</name>
<comment type="caution">
    <text evidence="4">The sequence shown here is derived from an EMBL/GenBank/DDBJ whole genome shotgun (WGS) entry which is preliminary data.</text>
</comment>
<reference evidence="4 5" key="1">
    <citation type="submission" date="2019-02" db="EMBL/GenBank/DDBJ databases">
        <title>Deep-cultivation of Planctomycetes and their phenomic and genomic characterization uncovers novel biology.</title>
        <authorList>
            <person name="Wiegand S."/>
            <person name="Jogler M."/>
            <person name="Boedeker C."/>
            <person name="Pinto D."/>
            <person name="Vollmers J."/>
            <person name="Rivas-Marin E."/>
            <person name="Kohn T."/>
            <person name="Peeters S.H."/>
            <person name="Heuer A."/>
            <person name="Rast P."/>
            <person name="Oberbeckmann S."/>
            <person name="Bunk B."/>
            <person name="Jeske O."/>
            <person name="Meyerdierks A."/>
            <person name="Storesund J.E."/>
            <person name="Kallscheuer N."/>
            <person name="Luecker S."/>
            <person name="Lage O.M."/>
            <person name="Pohl T."/>
            <person name="Merkel B.J."/>
            <person name="Hornburger P."/>
            <person name="Mueller R.-W."/>
            <person name="Bruemmer F."/>
            <person name="Labrenz M."/>
            <person name="Spormann A.M."/>
            <person name="Op Den Camp H."/>
            <person name="Overmann J."/>
            <person name="Amann R."/>
            <person name="Jetten M.S.M."/>
            <person name="Mascher T."/>
            <person name="Medema M.H."/>
            <person name="Devos D.P."/>
            <person name="Kaster A.-K."/>
            <person name="Ovreas L."/>
            <person name="Rohde M."/>
            <person name="Galperin M.Y."/>
            <person name="Jogler C."/>
        </authorList>
    </citation>
    <scope>NUCLEOTIDE SEQUENCE [LARGE SCALE GENOMIC DNA]</scope>
    <source>
        <strain evidence="4 5">Pla52n</strain>
    </source>
</reference>
<gene>
    <name evidence="4" type="ORF">Pla52n_30970</name>
</gene>
<keyword evidence="5" id="KW-1185">Reference proteome</keyword>
<feature type="compositionally biased region" description="Polar residues" evidence="3">
    <location>
        <begin position="7"/>
        <end position="18"/>
    </location>
</feature>
<dbReference type="EMBL" id="SJPN01000003">
    <property type="protein sequence ID" value="TWU05051.1"/>
    <property type="molecule type" value="Genomic_DNA"/>
</dbReference>
<feature type="region of interest" description="Disordered" evidence="3">
    <location>
        <begin position="1"/>
        <end position="41"/>
    </location>
</feature>
<dbReference type="OrthoDB" id="253645at2"/>
<dbReference type="PANTHER" id="PTHR32347">
    <property type="entry name" value="EFFLUX SYSTEM COMPONENT YKNX-RELATED"/>
    <property type="match status" value="1"/>
</dbReference>
<keyword evidence="2" id="KW-0175">Coiled coil</keyword>
<organism evidence="4 5">
    <name type="scientific">Stieleria varia</name>
    <dbReference type="NCBI Taxonomy" id="2528005"/>
    <lineage>
        <taxon>Bacteria</taxon>
        <taxon>Pseudomonadati</taxon>
        <taxon>Planctomycetota</taxon>
        <taxon>Planctomycetia</taxon>
        <taxon>Pirellulales</taxon>
        <taxon>Pirellulaceae</taxon>
        <taxon>Stieleria</taxon>
    </lineage>
</organism>
<protein>
    <submittedName>
        <fullName evidence="4">Multidrug resistance protein MdtN</fullName>
    </submittedName>
</protein>
<evidence type="ECO:0000256" key="2">
    <source>
        <dbReference type="ARBA" id="ARBA00023054"/>
    </source>
</evidence>
<evidence type="ECO:0000313" key="5">
    <source>
        <dbReference type="Proteomes" id="UP000320176"/>
    </source>
</evidence>
<feature type="compositionally biased region" description="Basic and acidic residues" evidence="3">
    <location>
        <begin position="22"/>
        <end position="31"/>
    </location>
</feature>
<dbReference type="AlphaFoldDB" id="A0A5C6B0E7"/>
<evidence type="ECO:0000256" key="3">
    <source>
        <dbReference type="SAM" id="MobiDB-lite"/>
    </source>
</evidence>
<accession>A0A5C6B0E7</accession>
<dbReference type="Gene3D" id="2.40.50.100">
    <property type="match status" value="1"/>
</dbReference>